<comment type="caution">
    <text evidence="1">The sequence shown here is derived from an EMBL/GenBank/DDBJ whole genome shotgun (WGS) entry which is preliminary data.</text>
</comment>
<protein>
    <submittedName>
        <fullName evidence="1">Uncharacterized protein</fullName>
    </submittedName>
</protein>
<accession>A0ACB7Y6Z9</accession>
<reference evidence="1 2" key="1">
    <citation type="journal article" date="2021" name="Hortic Res">
        <title>High-quality reference genome and annotation aids understanding of berry development for evergreen blueberry (Vaccinium darrowii).</title>
        <authorList>
            <person name="Yu J."/>
            <person name="Hulse-Kemp A.M."/>
            <person name="Babiker E."/>
            <person name="Staton M."/>
        </authorList>
    </citation>
    <scope>NUCLEOTIDE SEQUENCE [LARGE SCALE GENOMIC DNA]</scope>
    <source>
        <strain evidence="2">cv. NJ 8807/NJ 8810</strain>
        <tissue evidence="1">Young leaf</tissue>
    </source>
</reference>
<name>A0ACB7Y6Z9_9ERIC</name>
<keyword evidence="2" id="KW-1185">Reference proteome</keyword>
<sequence length="592" mass="67716">MPMQRQRWKWQQEEWRLGGERPQQHFVPISIVLLSQLCDRDSRRHSCLPPPFVYLAGVSLSLSLLYIMEHDNLCQGPIDDTLLVLQRGHRSRVIWEANGRGSLESTTIIVRRCERELRALPSPSPPILKLIKQAGFFGLLNMQYMQLDLALLTALVERWRPETHTFHFPSGETTVTLQDVEVITGLPIDGKPVIGRTDLDWAQMVEELLGIRLEDGAKKRGHKVTLQWLRENFNGQVGENDTQVQIEQKARGYIMQLIGGVLAPDQSSSRVHLCYLDLLRDLTIAGQYSWGSACLASLYQGLCHISAADSKDVGGMFVLLQVWAWERLPYLAPGRVGDRPPREGAALFGRWHDKFRSPDLATHVVGHYRHSLDMQRPDEVIWQPYSEELIESLPPFCRAGRHIWRAKVPLINFNVVEMHQPDRVMRQFGYRQVRPEGSQALDRSHSMTMRKSTRDWAVEHAVHIAMWNDRLQLVVPEGLPDILGAYPDSDDYVTWYKRITVPFVSQMSASLDKATKLFRSLIQPELAEDVQEVGRQGLLCMAAQEKFLRKDPPVHGVWNPPAVVEDRVEDEGNARPKRRIRLCSDKSNHSSV</sequence>
<dbReference type="Proteomes" id="UP000828048">
    <property type="component" value="Chromosome 7"/>
</dbReference>
<proteinExistence type="predicted"/>
<gene>
    <name evidence="1" type="ORF">Vadar_007853</name>
</gene>
<evidence type="ECO:0000313" key="2">
    <source>
        <dbReference type="Proteomes" id="UP000828048"/>
    </source>
</evidence>
<evidence type="ECO:0000313" key="1">
    <source>
        <dbReference type="EMBL" id="KAH7848784.1"/>
    </source>
</evidence>
<organism evidence="1 2">
    <name type="scientific">Vaccinium darrowii</name>
    <dbReference type="NCBI Taxonomy" id="229202"/>
    <lineage>
        <taxon>Eukaryota</taxon>
        <taxon>Viridiplantae</taxon>
        <taxon>Streptophyta</taxon>
        <taxon>Embryophyta</taxon>
        <taxon>Tracheophyta</taxon>
        <taxon>Spermatophyta</taxon>
        <taxon>Magnoliopsida</taxon>
        <taxon>eudicotyledons</taxon>
        <taxon>Gunneridae</taxon>
        <taxon>Pentapetalae</taxon>
        <taxon>asterids</taxon>
        <taxon>Ericales</taxon>
        <taxon>Ericaceae</taxon>
        <taxon>Vaccinioideae</taxon>
        <taxon>Vaccinieae</taxon>
        <taxon>Vaccinium</taxon>
    </lineage>
</organism>
<dbReference type="EMBL" id="CM037157">
    <property type="protein sequence ID" value="KAH7848784.1"/>
    <property type="molecule type" value="Genomic_DNA"/>
</dbReference>